<dbReference type="AlphaFoldDB" id="A0AAD5M4J4"/>
<evidence type="ECO:0000259" key="11">
    <source>
        <dbReference type="PROSITE" id="PS50280"/>
    </source>
</evidence>
<comment type="caution">
    <text evidence="14">The sequence shown here is derived from an EMBL/GenBank/DDBJ whole genome shotgun (WGS) entry which is preliminary data.</text>
</comment>
<evidence type="ECO:0000256" key="4">
    <source>
        <dbReference type="ARBA" id="ARBA00022603"/>
    </source>
</evidence>
<dbReference type="Proteomes" id="UP001196413">
    <property type="component" value="Unassembled WGS sequence"/>
</dbReference>
<dbReference type="GO" id="GO:0032259">
    <property type="term" value="P:methylation"/>
    <property type="evidence" value="ECO:0007669"/>
    <property type="project" value="UniProtKB-KW"/>
</dbReference>
<organism evidence="14 15">
    <name type="scientific">Parelaphostrongylus tenuis</name>
    <name type="common">Meningeal worm</name>
    <dbReference type="NCBI Taxonomy" id="148309"/>
    <lineage>
        <taxon>Eukaryota</taxon>
        <taxon>Metazoa</taxon>
        <taxon>Ecdysozoa</taxon>
        <taxon>Nematoda</taxon>
        <taxon>Chromadorea</taxon>
        <taxon>Rhabditida</taxon>
        <taxon>Rhabditina</taxon>
        <taxon>Rhabditomorpha</taxon>
        <taxon>Strongyloidea</taxon>
        <taxon>Metastrongylidae</taxon>
        <taxon>Parelaphostrongylus</taxon>
    </lineage>
</organism>
<dbReference type="GO" id="GO:0016279">
    <property type="term" value="F:protein-lysine N-methyltransferase activity"/>
    <property type="evidence" value="ECO:0007669"/>
    <property type="project" value="UniProtKB-ARBA"/>
</dbReference>
<keyword evidence="9" id="KW-0862">Zinc</keyword>
<evidence type="ECO:0000256" key="5">
    <source>
        <dbReference type="ARBA" id="ARBA00022679"/>
    </source>
</evidence>
<dbReference type="SMART" id="SM00249">
    <property type="entry name" value="PHD"/>
    <property type="match status" value="2"/>
</dbReference>
<evidence type="ECO:0000256" key="1">
    <source>
        <dbReference type="ARBA" id="ARBA00004123"/>
    </source>
</evidence>
<gene>
    <name evidence="14" type="ORF">KIN20_008237</name>
</gene>
<keyword evidence="15" id="KW-1185">Reference proteome</keyword>
<dbReference type="InterPro" id="IPR046341">
    <property type="entry name" value="SET_dom_sf"/>
</dbReference>
<dbReference type="InterPro" id="IPR013083">
    <property type="entry name" value="Znf_RING/FYVE/PHD"/>
</dbReference>
<dbReference type="Pfam" id="PF00856">
    <property type="entry name" value="SET"/>
    <property type="match status" value="1"/>
</dbReference>
<evidence type="ECO:0000256" key="7">
    <source>
        <dbReference type="ARBA" id="ARBA00022723"/>
    </source>
</evidence>
<evidence type="ECO:0000256" key="2">
    <source>
        <dbReference type="ARBA" id="ARBA00004286"/>
    </source>
</evidence>
<dbReference type="GO" id="GO:0005634">
    <property type="term" value="C:nucleus"/>
    <property type="evidence" value="ECO:0007669"/>
    <property type="project" value="UniProtKB-SubCell"/>
</dbReference>
<dbReference type="InterPro" id="IPR050777">
    <property type="entry name" value="SET2_Histone-Lys_MeTrsfase"/>
</dbReference>
<comment type="subcellular location">
    <subcellularLocation>
        <location evidence="2">Chromosome</location>
    </subcellularLocation>
    <subcellularLocation>
        <location evidence="1">Nucleus</location>
    </subcellularLocation>
</comment>
<evidence type="ECO:0000313" key="14">
    <source>
        <dbReference type="EMBL" id="KAJ1352050.1"/>
    </source>
</evidence>
<evidence type="ECO:0000256" key="9">
    <source>
        <dbReference type="ARBA" id="ARBA00022833"/>
    </source>
</evidence>
<dbReference type="SUPFAM" id="SSF57903">
    <property type="entry name" value="FYVE/PHD zinc finger"/>
    <property type="match status" value="1"/>
</dbReference>
<evidence type="ECO:0008006" key="16">
    <source>
        <dbReference type="Google" id="ProtNLM"/>
    </source>
</evidence>
<dbReference type="PROSITE" id="PS50280">
    <property type="entry name" value="SET"/>
    <property type="match status" value="1"/>
</dbReference>
<dbReference type="PANTHER" id="PTHR22884">
    <property type="entry name" value="SET DOMAIN PROTEINS"/>
    <property type="match status" value="1"/>
</dbReference>
<proteinExistence type="predicted"/>
<evidence type="ECO:0000256" key="8">
    <source>
        <dbReference type="ARBA" id="ARBA00022771"/>
    </source>
</evidence>
<dbReference type="GO" id="GO:0140938">
    <property type="term" value="F:histone H3 methyltransferase activity"/>
    <property type="evidence" value="ECO:0007669"/>
    <property type="project" value="UniProtKB-ARBA"/>
</dbReference>
<accession>A0AAD5M4J4</accession>
<keyword evidence="3" id="KW-0158">Chromosome</keyword>
<keyword evidence="6" id="KW-0949">S-adenosyl-L-methionine</keyword>
<evidence type="ECO:0000259" key="13">
    <source>
        <dbReference type="PROSITE" id="PS51215"/>
    </source>
</evidence>
<evidence type="ECO:0000313" key="15">
    <source>
        <dbReference type="Proteomes" id="UP001196413"/>
    </source>
</evidence>
<feature type="domain" description="AWS" evidence="13">
    <location>
        <begin position="461"/>
        <end position="511"/>
    </location>
</feature>
<dbReference type="InterPro" id="IPR006560">
    <property type="entry name" value="AWS_dom"/>
</dbReference>
<dbReference type="Gene3D" id="2.170.270.10">
    <property type="entry name" value="SET domain"/>
    <property type="match status" value="1"/>
</dbReference>
<keyword evidence="7" id="KW-0479">Metal-binding</keyword>
<dbReference type="InterPro" id="IPR001214">
    <property type="entry name" value="SET_dom"/>
</dbReference>
<dbReference type="Gene3D" id="3.30.40.10">
    <property type="entry name" value="Zinc/RING finger domain, C3HC4 (zinc finger)"/>
    <property type="match status" value="1"/>
</dbReference>
<dbReference type="PROSITE" id="PS51215">
    <property type="entry name" value="AWS"/>
    <property type="match status" value="1"/>
</dbReference>
<keyword evidence="5" id="KW-0808">Transferase</keyword>
<evidence type="ECO:0000256" key="10">
    <source>
        <dbReference type="ARBA" id="ARBA00023242"/>
    </source>
</evidence>
<keyword evidence="10" id="KW-0539">Nucleus</keyword>
<feature type="domain" description="SET" evidence="11">
    <location>
        <begin position="514"/>
        <end position="650"/>
    </location>
</feature>
<dbReference type="InterPro" id="IPR011011">
    <property type="entry name" value="Znf_FYVE_PHD"/>
</dbReference>
<dbReference type="SUPFAM" id="SSF82199">
    <property type="entry name" value="SET domain"/>
    <property type="match status" value="1"/>
</dbReference>
<keyword evidence="8" id="KW-0863">Zinc-finger</keyword>
<dbReference type="EMBL" id="JAHQIW010001297">
    <property type="protein sequence ID" value="KAJ1352050.1"/>
    <property type="molecule type" value="Genomic_DNA"/>
</dbReference>
<dbReference type="GO" id="GO:0005694">
    <property type="term" value="C:chromosome"/>
    <property type="evidence" value="ECO:0007669"/>
    <property type="project" value="UniProtKB-SubCell"/>
</dbReference>
<dbReference type="PROSITE" id="PS50868">
    <property type="entry name" value="POST_SET"/>
    <property type="match status" value="1"/>
</dbReference>
<keyword evidence="4" id="KW-0489">Methyltransferase</keyword>
<evidence type="ECO:0000256" key="6">
    <source>
        <dbReference type="ARBA" id="ARBA00022691"/>
    </source>
</evidence>
<feature type="domain" description="Post-SET" evidence="12">
    <location>
        <begin position="659"/>
        <end position="675"/>
    </location>
</feature>
<protein>
    <recommendedName>
        <fullName evidence="16">Histone-lysine N-methyltransferase</fullName>
    </recommendedName>
</protein>
<dbReference type="SMART" id="SM00317">
    <property type="entry name" value="SET"/>
    <property type="match status" value="1"/>
</dbReference>
<evidence type="ECO:0000256" key="3">
    <source>
        <dbReference type="ARBA" id="ARBA00022454"/>
    </source>
</evidence>
<dbReference type="GO" id="GO:0008270">
    <property type="term" value="F:zinc ion binding"/>
    <property type="evidence" value="ECO:0007669"/>
    <property type="project" value="UniProtKB-KW"/>
</dbReference>
<name>A0AAD5M4J4_PARTN</name>
<dbReference type="InterPro" id="IPR001965">
    <property type="entry name" value="Znf_PHD"/>
</dbReference>
<dbReference type="InterPro" id="IPR003616">
    <property type="entry name" value="Post-SET_dom"/>
</dbReference>
<evidence type="ECO:0000259" key="12">
    <source>
        <dbReference type="PROSITE" id="PS50868"/>
    </source>
</evidence>
<reference evidence="14" key="1">
    <citation type="submission" date="2021-06" db="EMBL/GenBank/DDBJ databases">
        <title>Parelaphostrongylus tenuis whole genome reference sequence.</title>
        <authorList>
            <person name="Garwood T.J."/>
            <person name="Larsen P.A."/>
            <person name="Fountain-Jones N.M."/>
            <person name="Garbe J.R."/>
            <person name="Macchietto M.G."/>
            <person name="Kania S.A."/>
            <person name="Gerhold R.W."/>
            <person name="Richards J.E."/>
            <person name="Wolf T.M."/>
        </authorList>
    </citation>
    <scope>NUCLEOTIDE SEQUENCE</scope>
    <source>
        <strain evidence="14">MNPRO001-30</strain>
        <tissue evidence="14">Meninges</tissue>
    </source>
</reference>
<sequence length="772" mass="86625">MGIKPEAEVKLLVRSSKSKKQRRFILLDTCIIDRRANIHEKARRFSGQEASKIIVKTMDTPVNPASNTTMNSSLNATALENWDPSEDMVDMKSPTVIFEMKSNDTEADEEPYKSCSPAESAETTYAIVEGPSASNGIVVETSVDRTETSQCEHSPAKLSSVKSRRGLFPIKSRKVGSMGTSSVSDECFICGKKGGNLIPCAKKYTSAYFCTTKFHQKCIEDYNAAEYSVDCLRKIVGEVICPLHLCSTCYLERWKTTSVQGQLVECVLPVRTKDGYNLKIKQSYTRCHAHCDGKLALLVENQHSHLPYCCECEKRGEEALLRCPQCVRSFHGSCLTLVYREEQRESSNALKSRPFCESCILEDKYGKYFNQAGYVPVKWAGCDNLFQLLPARYVVPMFTGLYELMGKRLREICYRRAWEEMERDLAVLRPSIVYIPEKYTKIKTSVYHPKCPRPRLDGCKESDCMCDCPATDNDRCGPNSECTNRAILQECPEACEAIGGGCNNRGVSRREVNRAVEIREAPGKGMGAFAIQDIPKGSFIAEYAGELISTEEMNRRIAEITAHRNAEEKHYMMALDGQRIIDCKEKGNEGRSDFGFLNHSCSPNCKVEIVHVVVSKKTRPNGVYVKYDKRITIYTTEDVPAGSELCYNYQMRPYNIGCPLPDCKCGAPNCTGTLGSTAGSDNISADVAKQRGNKRIICRRRTGTRSKNALPKVNFNVTKGWRRTRRTREVSPLFDMIVVFSASVMTIPRLALVRLQLSFQMTNSITHCHSAT</sequence>